<keyword evidence="3" id="KW-0812">Transmembrane</keyword>
<dbReference type="InterPro" id="IPR043128">
    <property type="entry name" value="Rev_trsase/Diguanyl_cyclase"/>
</dbReference>
<dbReference type="GO" id="GO:0052621">
    <property type="term" value="F:diguanylate cyclase activity"/>
    <property type="evidence" value="ECO:0007669"/>
    <property type="project" value="UniProtKB-EC"/>
</dbReference>
<keyword evidence="6" id="KW-1185">Reference proteome</keyword>
<dbReference type="OrthoDB" id="70510at2"/>
<dbReference type="PROSITE" id="PS50887">
    <property type="entry name" value="GGDEF"/>
    <property type="match status" value="1"/>
</dbReference>
<dbReference type="Gene3D" id="3.30.70.270">
    <property type="match status" value="1"/>
</dbReference>
<gene>
    <name evidence="5" type="ORF">EJ063_08635</name>
</gene>
<dbReference type="SUPFAM" id="SSF55073">
    <property type="entry name" value="Nucleotide cyclase"/>
    <property type="match status" value="1"/>
</dbReference>
<dbReference type="EC" id="2.7.7.65" evidence="1"/>
<dbReference type="GO" id="GO:1902201">
    <property type="term" value="P:negative regulation of bacterial-type flagellum-dependent cell motility"/>
    <property type="evidence" value="ECO:0007669"/>
    <property type="project" value="TreeGrafter"/>
</dbReference>
<dbReference type="InterPro" id="IPR029787">
    <property type="entry name" value="Nucleotide_cyclase"/>
</dbReference>
<evidence type="ECO:0000256" key="2">
    <source>
        <dbReference type="ARBA" id="ARBA00034247"/>
    </source>
</evidence>
<dbReference type="EMBL" id="RXZH01000002">
    <property type="protein sequence ID" value="RTZ16944.1"/>
    <property type="molecule type" value="Genomic_DNA"/>
</dbReference>
<dbReference type="Pfam" id="PF00990">
    <property type="entry name" value="GGDEF"/>
    <property type="match status" value="1"/>
</dbReference>
<evidence type="ECO:0000256" key="1">
    <source>
        <dbReference type="ARBA" id="ARBA00012528"/>
    </source>
</evidence>
<proteinExistence type="predicted"/>
<accession>A0A3S0MKK8</accession>
<feature type="domain" description="GGDEF" evidence="4">
    <location>
        <begin position="125"/>
        <end position="240"/>
    </location>
</feature>
<dbReference type="NCBIfam" id="TIGR00254">
    <property type="entry name" value="GGDEF"/>
    <property type="match status" value="1"/>
</dbReference>
<reference evidence="5 6" key="1">
    <citation type="submission" date="2018-12" db="EMBL/GenBank/DDBJ databases">
        <title>Vibrio sp. isolated from China Sea.</title>
        <authorList>
            <person name="Li Y."/>
        </authorList>
    </citation>
    <scope>NUCLEOTIDE SEQUENCE [LARGE SCALE GENOMIC DNA]</scope>
    <source>
        <strain evidence="5 6">BEI207</strain>
    </source>
</reference>
<dbReference type="CDD" id="cd01949">
    <property type="entry name" value="GGDEF"/>
    <property type="match status" value="1"/>
</dbReference>
<dbReference type="PANTHER" id="PTHR45138">
    <property type="entry name" value="REGULATORY COMPONENTS OF SENSORY TRANSDUCTION SYSTEM"/>
    <property type="match status" value="1"/>
</dbReference>
<dbReference type="InterPro" id="IPR000160">
    <property type="entry name" value="GGDEF_dom"/>
</dbReference>
<dbReference type="GO" id="GO:0005886">
    <property type="term" value="C:plasma membrane"/>
    <property type="evidence" value="ECO:0007669"/>
    <property type="project" value="TreeGrafter"/>
</dbReference>
<dbReference type="SMART" id="SM00267">
    <property type="entry name" value="GGDEF"/>
    <property type="match status" value="1"/>
</dbReference>
<comment type="catalytic activity">
    <reaction evidence="2">
        <text>2 GTP = 3',3'-c-di-GMP + 2 diphosphate</text>
        <dbReference type="Rhea" id="RHEA:24898"/>
        <dbReference type="ChEBI" id="CHEBI:33019"/>
        <dbReference type="ChEBI" id="CHEBI:37565"/>
        <dbReference type="ChEBI" id="CHEBI:58805"/>
        <dbReference type="EC" id="2.7.7.65"/>
    </reaction>
</comment>
<dbReference type="Proteomes" id="UP000268973">
    <property type="component" value="Unassembled WGS sequence"/>
</dbReference>
<evidence type="ECO:0000259" key="4">
    <source>
        <dbReference type="PROSITE" id="PS50887"/>
    </source>
</evidence>
<dbReference type="AlphaFoldDB" id="A0A3S0MKK8"/>
<evidence type="ECO:0000256" key="3">
    <source>
        <dbReference type="SAM" id="Phobius"/>
    </source>
</evidence>
<keyword evidence="3" id="KW-1133">Transmembrane helix</keyword>
<name>A0A3S0MKK8_9VIBR</name>
<evidence type="ECO:0000313" key="6">
    <source>
        <dbReference type="Proteomes" id="UP000268973"/>
    </source>
</evidence>
<dbReference type="PANTHER" id="PTHR45138:SF9">
    <property type="entry name" value="DIGUANYLATE CYCLASE DGCM-RELATED"/>
    <property type="match status" value="1"/>
</dbReference>
<feature type="transmembrane region" description="Helical" evidence="3">
    <location>
        <begin position="15"/>
        <end position="32"/>
    </location>
</feature>
<protein>
    <recommendedName>
        <fullName evidence="1">diguanylate cyclase</fullName>
        <ecNumber evidence="1">2.7.7.65</ecNumber>
    </recommendedName>
</protein>
<comment type="caution">
    <text evidence="5">The sequence shown here is derived from an EMBL/GenBank/DDBJ whole genome shotgun (WGS) entry which is preliminary data.</text>
</comment>
<dbReference type="InterPro" id="IPR050469">
    <property type="entry name" value="Diguanylate_Cyclase"/>
</dbReference>
<organism evidence="5 6">
    <name type="scientific">Vibrio aquaticus</name>
    <dbReference type="NCBI Taxonomy" id="2496559"/>
    <lineage>
        <taxon>Bacteria</taxon>
        <taxon>Pseudomonadati</taxon>
        <taxon>Pseudomonadota</taxon>
        <taxon>Gammaproteobacteria</taxon>
        <taxon>Vibrionales</taxon>
        <taxon>Vibrionaceae</taxon>
        <taxon>Vibrio</taxon>
    </lineage>
</organism>
<evidence type="ECO:0000313" key="5">
    <source>
        <dbReference type="EMBL" id="RTZ16944.1"/>
    </source>
</evidence>
<sequence length="240" mass="27359">MLLQYVVEIDSNYDLLFESNTLFIIVYIYIVAREAILSNTKLKIGMWILIFNKFYDVATEVQYFDHISDQHEFIDTFLEDGLLQLSFLIIAVGLTEIIRKVTDNAAKDELTGLYNRKKLDEIDLDEFDLIYLDLDGLKVVNDSKGHHVGDLMIIRFAQALSSALPKSAQAYRVGGDEFIAIVPVSQGKSYIEKLEQTLEGEQIGFSYGLEAATTRATFRQALIKTDQAMYKMKNAQREES</sequence>
<keyword evidence="3" id="KW-0472">Membrane</keyword>
<dbReference type="GO" id="GO:0043709">
    <property type="term" value="P:cell adhesion involved in single-species biofilm formation"/>
    <property type="evidence" value="ECO:0007669"/>
    <property type="project" value="TreeGrafter"/>
</dbReference>